<gene>
    <name evidence="2" type="ORF">SK854_01745</name>
</gene>
<keyword evidence="3" id="KW-1185">Reference proteome</keyword>
<comment type="caution">
    <text evidence="2">The sequence shown here is derived from an EMBL/GenBank/DDBJ whole genome shotgun (WGS) entry which is preliminary data.</text>
</comment>
<protein>
    <recommendedName>
        <fullName evidence="4">Tetratricopeptide repeat protein</fullName>
    </recommendedName>
</protein>
<accession>A0ABU4UMU6</accession>
<dbReference type="EMBL" id="JAXAVU010000001">
    <property type="protein sequence ID" value="MDX8140816.1"/>
    <property type="molecule type" value="Genomic_DNA"/>
</dbReference>
<dbReference type="Proteomes" id="UP001285352">
    <property type="component" value="Unassembled WGS sequence"/>
</dbReference>
<dbReference type="InterPro" id="IPR027417">
    <property type="entry name" value="P-loop_NTPase"/>
</dbReference>
<proteinExistence type="predicted"/>
<organism evidence="2 3">
    <name type="scientific">Lentzea sokolovensis</name>
    <dbReference type="NCBI Taxonomy" id="3095429"/>
    <lineage>
        <taxon>Bacteria</taxon>
        <taxon>Bacillati</taxon>
        <taxon>Actinomycetota</taxon>
        <taxon>Actinomycetes</taxon>
        <taxon>Pseudonocardiales</taxon>
        <taxon>Pseudonocardiaceae</taxon>
        <taxon>Lentzea</taxon>
    </lineage>
</organism>
<feature type="region of interest" description="Disordered" evidence="1">
    <location>
        <begin position="1"/>
        <end position="38"/>
    </location>
</feature>
<dbReference type="Gene3D" id="1.25.40.10">
    <property type="entry name" value="Tetratricopeptide repeat domain"/>
    <property type="match status" value="1"/>
</dbReference>
<sequence length="813" mass="88014">MTGLPSSALPICDTASSSRQDEPSDAETDQGAPEPLKITNSFITGPAIQIGSVGGDVTIALNRRDYQVQWLRPTTTPSYLPQRHRTPSRLLDTRREVVPYLRRPAEERRLLDWLVSEPPASVLLLHGAGGRGKTRLANAFATHSHTSGWRVAHALNRLTDKHSMLPDAPAAATPSADVLVVVDYAERWPIDLMLTLITDLAREHSAVKLRVLLLARSIQDLWQPLCDHLDPTPIELPEPIPLLDLTATPEDRVSAFAAAAQAFHTALGLGDACTTAPPEDLAHDDYASPLILHMAALAAVCAERSDEEVARRDELSGYLLAHERRLWPPHPKAADTVFLATLFGPVAGEDNALSLFEIAGLTSSATAGRELLMWHDRVYPSVRGLPPLLPDRFGEDYVAEHLKAHPRAAELVRRVAQSGDVAPGVLRNPAAVLSAAAERHPHVREVIWELVPECPALYLTPNAELVRLATAHAPFLIRALLVDFLPHPSIGMRALGLELNRSLARDLTDDLPATTRVAVLMNLASRIAEIGDNPDMVWTLMHQCAAITLDPSQASPEFANTAAHVMMNLSVHFARADDWPNAVMLAEKAVQVARGAGGDNEADRDICLVAALNNLSSHLRQADRDDESDAAAAEALEVAEHATGASIHVPGLAGVMTKLAGRFAGDQNMDDAVRAMWVAARTYLGLARTSPDFYTVEASASMNKLAGYQLLAGQLDQASTSIGVAVTIVRNALERGMTTLDSVLPLLLYNAAIVEHRSSTAVRTARARVFATEAAERYRAVLPRYPGLRDQLTKVLAFLREIDPAETSTPNAT</sequence>
<evidence type="ECO:0008006" key="4">
    <source>
        <dbReference type="Google" id="ProtNLM"/>
    </source>
</evidence>
<dbReference type="SUPFAM" id="SSF52540">
    <property type="entry name" value="P-loop containing nucleoside triphosphate hydrolases"/>
    <property type="match status" value="1"/>
</dbReference>
<evidence type="ECO:0000313" key="3">
    <source>
        <dbReference type="Proteomes" id="UP001285352"/>
    </source>
</evidence>
<evidence type="ECO:0000256" key="1">
    <source>
        <dbReference type="SAM" id="MobiDB-lite"/>
    </source>
</evidence>
<dbReference type="RefSeq" id="WP_319973160.1">
    <property type="nucleotide sequence ID" value="NZ_JAXAVU010000001.1"/>
</dbReference>
<dbReference type="InterPro" id="IPR011990">
    <property type="entry name" value="TPR-like_helical_dom_sf"/>
</dbReference>
<reference evidence="2 3" key="2">
    <citation type="submission" date="2023-11" db="EMBL/GenBank/DDBJ databases">
        <authorList>
            <person name="Lara A.C."/>
            <person name="Chronakova A."/>
        </authorList>
    </citation>
    <scope>NUCLEOTIDE SEQUENCE [LARGE SCALE GENOMIC DNA]</scope>
    <source>
        <strain evidence="2 3">BCCO 10_0061</strain>
    </source>
</reference>
<reference evidence="2 3" key="1">
    <citation type="submission" date="2023-11" db="EMBL/GenBank/DDBJ databases">
        <title>Lentzea sokolovensis, sp. nov., Lentzea kristufkii, sp. nov., and Lentzea miocenensis, sp. nov., rare actinobacteria from Sokolov Coal Basin, Miocene lacustrine sediment, Czech Republic.</title>
        <authorList>
            <person name="Lara A."/>
            <person name="Kotroba L."/>
            <person name="Nouioui I."/>
            <person name="Neumann-Schaal M."/>
            <person name="Mast Y."/>
            <person name="Chronakova A."/>
        </authorList>
    </citation>
    <scope>NUCLEOTIDE SEQUENCE [LARGE SCALE GENOMIC DNA]</scope>
    <source>
        <strain evidence="2 3">BCCO 10_0061</strain>
    </source>
</reference>
<evidence type="ECO:0000313" key="2">
    <source>
        <dbReference type="EMBL" id="MDX8140816.1"/>
    </source>
</evidence>
<name>A0ABU4UMU6_9PSEU</name>